<dbReference type="OrthoDB" id="2988517at2"/>
<comment type="caution">
    <text evidence="2">The sequence shown here is derived from an EMBL/GenBank/DDBJ whole genome shotgun (WGS) entry which is preliminary data.</text>
</comment>
<keyword evidence="3" id="KW-1185">Reference proteome</keyword>
<feature type="domain" description="ChrR-like cupin" evidence="1">
    <location>
        <begin position="102"/>
        <end position="189"/>
    </location>
</feature>
<dbReference type="Pfam" id="PF12973">
    <property type="entry name" value="Cupin_7"/>
    <property type="match status" value="1"/>
</dbReference>
<dbReference type="Gene3D" id="2.60.120.10">
    <property type="entry name" value="Jelly Rolls"/>
    <property type="match status" value="1"/>
</dbReference>
<accession>R0EKX6</accession>
<dbReference type="PATRIC" id="fig|1292034.3.peg.1510"/>
<dbReference type="Proteomes" id="UP000013063">
    <property type="component" value="Unassembled WGS sequence"/>
</dbReference>
<dbReference type="NCBIfam" id="TIGR02451">
    <property type="entry name" value="anti_sig_ChrR"/>
    <property type="match status" value="1"/>
</dbReference>
<dbReference type="SUPFAM" id="SSF51182">
    <property type="entry name" value="RmlC-like cupins"/>
    <property type="match status" value="1"/>
</dbReference>
<evidence type="ECO:0000313" key="2">
    <source>
        <dbReference type="EMBL" id="ENZ82589.1"/>
    </source>
</evidence>
<organism evidence="2 3">
    <name type="scientific">Caulobacter vibrioides OR37</name>
    <dbReference type="NCBI Taxonomy" id="1292034"/>
    <lineage>
        <taxon>Bacteria</taxon>
        <taxon>Pseudomonadati</taxon>
        <taxon>Pseudomonadota</taxon>
        <taxon>Alphaproteobacteria</taxon>
        <taxon>Caulobacterales</taxon>
        <taxon>Caulobacteraceae</taxon>
        <taxon>Caulobacter</taxon>
    </lineage>
</organism>
<dbReference type="InterPro" id="IPR041916">
    <property type="entry name" value="Anti_sigma_zinc_sf"/>
</dbReference>
<gene>
    <name evidence="2" type="ORF">OR37_01526</name>
</gene>
<dbReference type="InterPro" id="IPR014710">
    <property type="entry name" value="RmlC-like_jellyroll"/>
</dbReference>
<dbReference type="eggNOG" id="COG3806">
    <property type="taxonomic scope" value="Bacteria"/>
</dbReference>
<name>R0EKX6_CAUVI</name>
<evidence type="ECO:0000259" key="1">
    <source>
        <dbReference type="Pfam" id="PF12973"/>
    </source>
</evidence>
<dbReference type="InterPro" id="IPR011051">
    <property type="entry name" value="RmlC_Cupin_sf"/>
</dbReference>
<proteinExistence type="predicted"/>
<dbReference type="InterPro" id="IPR012807">
    <property type="entry name" value="Anti-sigma_ChrR"/>
</dbReference>
<evidence type="ECO:0000313" key="3">
    <source>
        <dbReference type="Proteomes" id="UP000013063"/>
    </source>
</evidence>
<protein>
    <submittedName>
        <fullName evidence="2">Anti-ECFsigma factor, ChrR</fullName>
    </submittedName>
</protein>
<dbReference type="EMBL" id="APMP01000006">
    <property type="protein sequence ID" value="ENZ82589.1"/>
    <property type="molecule type" value="Genomic_DNA"/>
</dbReference>
<reference evidence="2 3" key="1">
    <citation type="journal article" date="2013" name="Genome Announc.">
        <title>Draft Genome Sequence for Caulobacter sp. Strain OR37, a Bacterium Tolerant to Heavy Metals.</title>
        <authorList>
            <person name="Utturkar S.M."/>
            <person name="Bollmann A."/>
            <person name="Brzoska R.M."/>
            <person name="Klingeman D.M."/>
            <person name="Epstein S.E."/>
            <person name="Palumbo A.V."/>
            <person name="Brown S.D."/>
        </authorList>
    </citation>
    <scope>NUCLEOTIDE SEQUENCE [LARGE SCALE GENOMIC DNA]</scope>
    <source>
        <strain evidence="2 3">OR37</strain>
    </source>
</reference>
<dbReference type="CDD" id="cd20301">
    <property type="entry name" value="cupin_ChrR"/>
    <property type="match status" value="1"/>
</dbReference>
<dbReference type="InterPro" id="IPR025979">
    <property type="entry name" value="ChrR-like_cupin_dom"/>
</dbReference>
<dbReference type="STRING" id="1292034.OR37_01526"/>
<dbReference type="Gene3D" id="1.10.10.1320">
    <property type="entry name" value="Anti-sigma factor, zinc-finger domain"/>
    <property type="match status" value="1"/>
</dbReference>
<dbReference type="AlphaFoldDB" id="R0EKX6"/>
<dbReference type="RefSeq" id="WP_004617729.1">
    <property type="nucleotide sequence ID" value="NZ_APMP01000006.1"/>
</dbReference>
<sequence length="211" mass="22216" precursor="true">MSARRHPSEERLLAFAAGTLSVPEAVVVATHLALRPETRAWAELGEAVGGAMLDDLAPSGLEPDALDGVMARLDDASDIAPPVPRTADPSLPAPLRGFALGPWRWLGPGVHVRDVLGPRDGDCRVILLRIAPGQSAPRHTHGGVELTCVIEGAYATEDGVFSRGDFEEADPNVTHQPRVVSSAPCLCVAALDGQIVLPGRLGRLLAPFVKL</sequence>